<feature type="region of interest" description="Disordered" evidence="11">
    <location>
        <begin position="57"/>
        <end position="93"/>
    </location>
</feature>
<dbReference type="InterPro" id="IPR021570">
    <property type="entry name" value="LamB-type_porin_N_dom"/>
</dbReference>
<evidence type="ECO:0000256" key="2">
    <source>
        <dbReference type="ARBA" id="ARBA00007055"/>
    </source>
</evidence>
<evidence type="ECO:0000256" key="11">
    <source>
        <dbReference type="SAM" id="MobiDB-lite"/>
    </source>
</evidence>
<evidence type="ECO:0000256" key="1">
    <source>
        <dbReference type="ARBA" id="ARBA00004571"/>
    </source>
</evidence>
<keyword evidence="8" id="KW-0626">Porin</keyword>
<evidence type="ECO:0000259" key="13">
    <source>
        <dbReference type="Pfam" id="PF11471"/>
    </source>
</evidence>
<evidence type="ECO:0000256" key="5">
    <source>
        <dbReference type="ARBA" id="ARBA00022692"/>
    </source>
</evidence>
<feature type="domain" description="LamB-type porin N-terminal" evidence="13">
    <location>
        <begin position="32"/>
        <end position="56"/>
    </location>
</feature>
<keyword evidence="5" id="KW-0812">Transmembrane</keyword>
<dbReference type="RefSeq" id="WP_251589399.1">
    <property type="nucleotide sequence ID" value="NZ_JAMLJI010000001.1"/>
</dbReference>
<evidence type="ECO:0000313" key="15">
    <source>
        <dbReference type="Proteomes" id="UP001269375"/>
    </source>
</evidence>
<evidence type="ECO:0000256" key="4">
    <source>
        <dbReference type="ARBA" id="ARBA00022452"/>
    </source>
</evidence>
<dbReference type="PANTHER" id="PTHR38762:SF1">
    <property type="entry name" value="CRYPTIC OUTER MEMBRANE PORIN BGLH-RELATED"/>
    <property type="match status" value="1"/>
</dbReference>
<dbReference type="Proteomes" id="UP001269375">
    <property type="component" value="Unassembled WGS sequence"/>
</dbReference>
<evidence type="ECO:0000256" key="8">
    <source>
        <dbReference type="ARBA" id="ARBA00023114"/>
    </source>
</evidence>
<evidence type="ECO:0000256" key="9">
    <source>
        <dbReference type="ARBA" id="ARBA00023136"/>
    </source>
</evidence>
<evidence type="ECO:0000256" key="3">
    <source>
        <dbReference type="ARBA" id="ARBA00022448"/>
    </source>
</evidence>
<proteinExistence type="inferred from homology"/>
<reference evidence="14 15" key="1">
    <citation type="submission" date="2023-04" db="EMBL/GenBank/DDBJ databases">
        <title>A long-awaited taxogenomic arrangement of the family Halomonadaceae.</title>
        <authorList>
            <person name="De La Haba R."/>
            <person name="Chuvochina M."/>
            <person name="Wittouck S."/>
            <person name="Arahal D.R."/>
            <person name="Sanchez-Porro C."/>
            <person name="Hugenholtz P."/>
            <person name="Ventosa A."/>
        </authorList>
    </citation>
    <scope>NUCLEOTIDE SEQUENCE [LARGE SCALE GENOMIC DNA]</scope>
    <source>
        <strain evidence="14 15">DSM 22428</strain>
    </source>
</reference>
<organism evidence="14 15">
    <name type="scientific">Larsenimonas suaedae</name>
    <dbReference type="NCBI Taxonomy" id="1851019"/>
    <lineage>
        <taxon>Bacteria</taxon>
        <taxon>Pseudomonadati</taxon>
        <taxon>Pseudomonadota</taxon>
        <taxon>Gammaproteobacteria</taxon>
        <taxon>Oceanospirillales</taxon>
        <taxon>Halomonadaceae</taxon>
        <taxon>Larsenimonas</taxon>
    </lineage>
</organism>
<dbReference type="PANTHER" id="PTHR38762">
    <property type="entry name" value="CRYPTIC OUTER MEMBRANE PORIN BGLH-RELATED"/>
    <property type="match status" value="1"/>
</dbReference>
<dbReference type="Pfam" id="PF11471">
    <property type="entry name" value="Sugarporin_N"/>
    <property type="match status" value="1"/>
</dbReference>
<keyword evidence="15" id="KW-1185">Reference proteome</keyword>
<name>A0ABU1GUB4_9GAMM</name>
<evidence type="ECO:0000313" key="14">
    <source>
        <dbReference type="EMBL" id="MDR5895624.1"/>
    </source>
</evidence>
<gene>
    <name evidence="14" type="ORF">QC825_06010</name>
</gene>
<feature type="compositionally biased region" description="Polar residues" evidence="11">
    <location>
        <begin position="59"/>
        <end position="75"/>
    </location>
</feature>
<sequence>MAKKPTRTPIALAVALSLGTTTVYAAAGTDASIEDRLAALEARVAAAEARAQKAEATVEQLTASQQTTTSKTRSLGDSSAPSAPSVGPAGDAPSMEQRVAKLEGNADKKLGLTLNGYARAGLLFDDELTGTEGGPYITPAGSVGGAVGRLGNEDDNYAEIVLEHRAEYENGSTSLYKIMLADGVESSNDWTGGDSSLNVRQIFAEFGSLPDFGGPLENASIWAGKRFDRDNFDIHWLDSDVVFLAGTGAGLYDIQVADDWTSNVSIYGRDYGYIGDEGFGDEVESYIFTLNNRIGNWQWMLNGLSAKNNDDRELDPGMLPPDPRADLAEHGAHTMVAYHGESFFGLRDGTYKAAVLYGQGLGAEVKSLGSDGNLTEDAESVRLAVYGTTYLTPSWRFAPSLLAEHSKDRYVSGDSYKWLTLNARVANELSENFEMQYEVSWQTMDLDPQGYNSFNSVDGDYTKFTIAPTFKPQVGGFWVRPEIRLFATYADWDSDLNNYASGNNDVKSLGTNGYTGGEWSFGTQMEMWF</sequence>
<evidence type="ECO:0000256" key="7">
    <source>
        <dbReference type="ARBA" id="ARBA00023065"/>
    </source>
</evidence>
<dbReference type="Pfam" id="PF02264">
    <property type="entry name" value="LamB"/>
    <property type="match status" value="1"/>
</dbReference>
<feature type="chain" id="PRO_5046903954" evidence="12">
    <location>
        <begin position="26"/>
        <end position="529"/>
    </location>
</feature>
<dbReference type="InterPro" id="IPR050286">
    <property type="entry name" value="G_neg_Bact_CarbUptk_Porin"/>
</dbReference>
<comment type="subcellular location">
    <subcellularLocation>
        <location evidence="1">Cell outer membrane</location>
        <topology evidence="1">Multi-pass membrane protein</topology>
    </subcellularLocation>
</comment>
<keyword evidence="10" id="KW-0998">Cell outer membrane</keyword>
<dbReference type="CDD" id="cd01346">
    <property type="entry name" value="Maltoporin-like"/>
    <property type="match status" value="1"/>
</dbReference>
<comment type="similarity">
    <text evidence="2">Belongs to the porin LamB (TC 1.B.3) family.</text>
</comment>
<evidence type="ECO:0000256" key="10">
    <source>
        <dbReference type="ARBA" id="ARBA00023237"/>
    </source>
</evidence>
<dbReference type="InterPro" id="IPR003192">
    <property type="entry name" value="Porin_LamB"/>
</dbReference>
<feature type="signal peptide" evidence="12">
    <location>
        <begin position="1"/>
        <end position="25"/>
    </location>
</feature>
<keyword evidence="4" id="KW-1134">Transmembrane beta strand</keyword>
<keyword evidence="6 12" id="KW-0732">Signal</keyword>
<evidence type="ECO:0000256" key="6">
    <source>
        <dbReference type="ARBA" id="ARBA00022729"/>
    </source>
</evidence>
<keyword evidence="9" id="KW-0472">Membrane</keyword>
<feature type="compositionally biased region" description="Low complexity" evidence="11">
    <location>
        <begin position="76"/>
        <end position="93"/>
    </location>
</feature>
<evidence type="ECO:0000256" key="12">
    <source>
        <dbReference type="SAM" id="SignalP"/>
    </source>
</evidence>
<keyword evidence="3" id="KW-0813">Transport</keyword>
<dbReference type="EMBL" id="JARWAO010000003">
    <property type="protein sequence ID" value="MDR5895624.1"/>
    <property type="molecule type" value="Genomic_DNA"/>
</dbReference>
<comment type="caution">
    <text evidence="14">The sequence shown here is derived from an EMBL/GenBank/DDBJ whole genome shotgun (WGS) entry which is preliminary data.</text>
</comment>
<dbReference type="SUPFAM" id="SSF56935">
    <property type="entry name" value="Porins"/>
    <property type="match status" value="1"/>
</dbReference>
<accession>A0ABU1GUB4</accession>
<dbReference type="Gene3D" id="2.40.170.10">
    <property type="entry name" value="Porin, LamB type"/>
    <property type="match status" value="1"/>
</dbReference>
<protein>
    <submittedName>
        <fullName evidence="14">Carbohydrate porin</fullName>
    </submittedName>
</protein>
<keyword evidence="7" id="KW-0406">Ion transport</keyword>
<dbReference type="InterPro" id="IPR036998">
    <property type="entry name" value="Porin_LamB_sf"/>
</dbReference>